<dbReference type="PANTHER" id="PTHR43409">
    <property type="entry name" value="ANAEROBIC MAGNESIUM-PROTOPORPHYRIN IX MONOMETHYL ESTER CYCLASE-RELATED"/>
    <property type="match status" value="1"/>
</dbReference>
<evidence type="ECO:0000256" key="5">
    <source>
        <dbReference type="ARBA" id="ARBA00023014"/>
    </source>
</evidence>
<dbReference type="Pfam" id="PF04055">
    <property type="entry name" value="Radical_SAM"/>
    <property type="match status" value="1"/>
</dbReference>
<organism evidence="7">
    <name type="scientific">marine sediment metagenome</name>
    <dbReference type="NCBI Taxonomy" id="412755"/>
    <lineage>
        <taxon>unclassified sequences</taxon>
        <taxon>metagenomes</taxon>
        <taxon>ecological metagenomes</taxon>
    </lineage>
</organism>
<feature type="domain" description="Radical SAM core" evidence="6">
    <location>
        <begin position="1"/>
        <end position="152"/>
    </location>
</feature>
<dbReference type="Gene3D" id="3.20.20.70">
    <property type="entry name" value="Aldolase class I"/>
    <property type="match status" value="1"/>
</dbReference>
<dbReference type="PROSITE" id="PS51918">
    <property type="entry name" value="RADICAL_SAM"/>
    <property type="match status" value="1"/>
</dbReference>
<evidence type="ECO:0000256" key="1">
    <source>
        <dbReference type="ARBA" id="ARBA00001966"/>
    </source>
</evidence>
<sequence length="242" mass="27872">ILNRVTVYARSHTTARKSLEELKELKAAGLDRIHTGLESGHDPVLTYMQKGVTAEQQINGGRKVVESGISLCEYVMPGLGGKKMSHEHVMETARVLNEINPDYIRLRSLHVHPIMPLWSKIQDGDFELQTEDEVVEEIGTLIENLRVTSYLKSDHILNLLMEVEGKLPEDKQKCLNIINEYLGLPDEEKLNFKFGRRLGYYRKPSDLKDSYMHDKIDEFITQSKRRGENMDEVLFKLKDSFI</sequence>
<comment type="caution">
    <text evidence="7">The sequence shown here is derived from an EMBL/GenBank/DDBJ whole genome shotgun (WGS) entry which is preliminary data.</text>
</comment>
<dbReference type="GO" id="GO:0051536">
    <property type="term" value="F:iron-sulfur cluster binding"/>
    <property type="evidence" value="ECO:0007669"/>
    <property type="project" value="UniProtKB-KW"/>
</dbReference>
<reference evidence="7" key="1">
    <citation type="journal article" date="2014" name="Front. Microbiol.">
        <title>High frequency of phylogenetically diverse reductive dehalogenase-homologous genes in deep subseafloor sedimentary metagenomes.</title>
        <authorList>
            <person name="Kawai M."/>
            <person name="Futagami T."/>
            <person name="Toyoda A."/>
            <person name="Takaki Y."/>
            <person name="Nishi S."/>
            <person name="Hori S."/>
            <person name="Arai W."/>
            <person name="Tsubouchi T."/>
            <person name="Morono Y."/>
            <person name="Uchiyama I."/>
            <person name="Ito T."/>
            <person name="Fujiyama A."/>
            <person name="Inagaki F."/>
            <person name="Takami H."/>
        </authorList>
    </citation>
    <scope>NUCLEOTIDE SEQUENCE</scope>
    <source>
        <strain evidence="7">Expedition CK06-06</strain>
    </source>
</reference>
<accession>X1AEP6</accession>
<evidence type="ECO:0000259" key="6">
    <source>
        <dbReference type="PROSITE" id="PS51918"/>
    </source>
</evidence>
<protein>
    <recommendedName>
        <fullName evidence="6">Radical SAM core domain-containing protein</fullName>
    </recommendedName>
</protein>
<keyword evidence="2" id="KW-0949">S-adenosyl-L-methionine</keyword>
<gene>
    <name evidence="7" type="ORF">S01H4_18640</name>
</gene>
<name>X1AEP6_9ZZZZ</name>
<evidence type="ECO:0000256" key="2">
    <source>
        <dbReference type="ARBA" id="ARBA00022691"/>
    </source>
</evidence>
<evidence type="ECO:0000313" key="7">
    <source>
        <dbReference type="EMBL" id="GAG71178.1"/>
    </source>
</evidence>
<dbReference type="PANTHER" id="PTHR43409:SF4">
    <property type="entry name" value="RADICAL SAM SUPERFAMILY PROTEIN"/>
    <property type="match status" value="1"/>
</dbReference>
<proteinExistence type="predicted"/>
<dbReference type="GO" id="GO:0046872">
    <property type="term" value="F:metal ion binding"/>
    <property type="evidence" value="ECO:0007669"/>
    <property type="project" value="UniProtKB-KW"/>
</dbReference>
<dbReference type="InterPro" id="IPR051198">
    <property type="entry name" value="BchE-like"/>
</dbReference>
<dbReference type="InterPro" id="IPR007197">
    <property type="entry name" value="rSAM"/>
</dbReference>
<keyword evidence="4" id="KW-0408">Iron</keyword>
<keyword evidence="3" id="KW-0479">Metal-binding</keyword>
<dbReference type="GO" id="GO:0003824">
    <property type="term" value="F:catalytic activity"/>
    <property type="evidence" value="ECO:0007669"/>
    <property type="project" value="InterPro"/>
</dbReference>
<evidence type="ECO:0000256" key="4">
    <source>
        <dbReference type="ARBA" id="ARBA00023004"/>
    </source>
</evidence>
<dbReference type="EMBL" id="BART01008268">
    <property type="protein sequence ID" value="GAG71178.1"/>
    <property type="molecule type" value="Genomic_DNA"/>
</dbReference>
<evidence type="ECO:0000256" key="3">
    <source>
        <dbReference type="ARBA" id="ARBA00022723"/>
    </source>
</evidence>
<feature type="non-terminal residue" evidence="7">
    <location>
        <position position="1"/>
    </location>
</feature>
<dbReference type="InterPro" id="IPR013785">
    <property type="entry name" value="Aldolase_TIM"/>
</dbReference>
<keyword evidence="5" id="KW-0411">Iron-sulfur</keyword>
<dbReference type="SUPFAM" id="SSF102114">
    <property type="entry name" value="Radical SAM enzymes"/>
    <property type="match status" value="1"/>
</dbReference>
<dbReference type="InterPro" id="IPR058240">
    <property type="entry name" value="rSAM_sf"/>
</dbReference>
<dbReference type="AlphaFoldDB" id="X1AEP6"/>
<comment type="cofactor">
    <cofactor evidence="1">
        <name>[4Fe-4S] cluster</name>
        <dbReference type="ChEBI" id="CHEBI:49883"/>
    </cofactor>
</comment>